<evidence type="ECO:0000256" key="1">
    <source>
        <dbReference type="SAM" id="Phobius"/>
    </source>
</evidence>
<dbReference type="GO" id="GO:0005783">
    <property type="term" value="C:endoplasmic reticulum"/>
    <property type="evidence" value="ECO:0007669"/>
    <property type="project" value="TreeGrafter"/>
</dbReference>
<dbReference type="GO" id="GO:0036503">
    <property type="term" value="P:ERAD pathway"/>
    <property type="evidence" value="ECO:0007669"/>
    <property type="project" value="TreeGrafter"/>
</dbReference>
<reference evidence="3" key="1">
    <citation type="submission" date="2022-07" db="EMBL/GenBank/DDBJ databases">
        <title>Phylogenomic reconstructions and comparative analyses of Kickxellomycotina fungi.</title>
        <authorList>
            <person name="Reynolds N.K."/>
            <person name="Stajich J.E."/>
            <person name="Barry K."/>
            <person name="Grigoriev I.V."/>
            <person name="Crous P."/>
            <person name="Smith M.E."/>
        </authorList>
    </citation>
    <scope>NUCLEOTIDE SEQUENCE</scope>
    <source>
        <strain evidence="3">NBRC 32514</strain>
    </source>
</reference>
<dbReference type="Pfam" id="PF00789">
    <property type="entry name" value="UBX"/>
    <property type="match status" value="1"/>
</dbReference>
<evidence type="ECO:0000313" key="4">
    <source>
        <dbReference type="Proteomes" id="UP001149813"/>
    </source>
</evidence>
<keyword evidence="4" id="KW-1185">Reference proteome</keyword>
<dbReference type="InterPro" id="IPR029071">
    <property type="entry name" value="Ubiquitin-like_domsf"/>
</dbReference>
<dbReference type="SMART" id="SM00166">
    <property type="entry name" value="UBX"/>
    <property type="match status" value="1"/>
</dbReference>
<dbReference type="CDD" id="cd01767">
    <property type="entry name" value="UBX"/>
    <property type="match status" value="1"/>
</dbReference>
<dbReference type="PROSITE" id="PS50033">
    <property type="entry name" value="UBX"/>
    <property type="match status" value="1"/>
</dbReference>
<feature type="domain" description="UBX" evidence="2">
    <location>
        <begin position="10"/>
        <end position="88"/>
    </location>
</feature>
<keyword evidence="1" id="KW-0812">Transmembrane</keyword>
<comment type="caution">
    <text evidence="3">The sequence shown here is derived from an EMBL/GenBank/DDBJ whole genome shotgun (WGS) entry which is preliminary data.</text>
</comment>
<keyword evidence="1" id="KW-0472">Membrane</keyword>
<organism evidence="3 4">
    <name type="scientific">Coemansia erecta</name>
    <dbReference type="NCBI Taxonomy" id="147472"/>
    <lineage>
        <taxon>Eukaryota</taxon>
        <taxon>Fungi</taxon>
        <taxon>Fungi incertae sedis</taxon>
        <taxon>Zoopagomycota</taxon>
        <taxon>Kickxellomycotina</taxon>
        <taxon>Kickxellomycetes</taxon>
        <taxon>Kickxellales</taxon>
        <taxon>Kickxellaceae</taxon>
        <taxon>Coemansia</taxon>
    </lineage>
</organism>
<dbReference type="SUPFAM" id="SSF54236">
    <property type="entry name" value="Ubiquitin-like"/>
    <property type="match status" value="1"/>
</dbReference>
<accession>A0A9W8CQX3</accession>
<dbReference type="OrthoDB" id="2445133at2759"/>
<gene>
    <name evidence="3" type="primary">UBXN4</name>
    <name evidence="3" type="ORF">LPJ53_004832</name>
</gene>
<evidence type="ECO:0000259" key="2">
    <source>
        <dbReference type="PROSITE" id="PS50033"/>
    </source>
</evidence>
<dbReference type="AlphaFoldDB" id="A0A9W8CQX3"/>
<name>A0A9W8CQX3_9FUNG</name>
<sequence length="158" mass="16779">MSDQSPLPLPPPPRTRIKFRVSDGRTATAEFASSDTLDDVRRLISSSLHLVPERTEISQSSPARTLDHTLDKQTLAALGLCPTATLLLCDWEERRAAAAAAAAAVTTTATATATADSDEEIAADSWQLISSTAYIRIYAVLVAALALTLALFLTPASQ</sequence>
<dbReference type="PANTHER" id="PTHR46424:SF1">
    <property type="entry name" value="UBX DOMAIN-CONTAINING PROTEIN 4"/>
    <property type="match status" value="1"/>
</dbReference>
<proteinExistence type="predicted"/>
<evidence type="ECO:0000313" key="3">
    <source>
        <dbReference type="EMBL" id="KAJ1720553.1"/>
    </source>
</evidence>
<dbReference type="InterPro" id="IPR001012">
    <property type="entry name" value="UBX_dom"/>
</dbReference>
<dbReference type="PANTHER" id="PTHR46424">
    <property type="entry name" value="UBX DOMAIN-CONTAINING PROTEIN 4"/>
    <property type="match status" value="1"/>
</dbReference>
<dbReference type="Proteomes" id="UP001149813">
    <property type="component" value="Unassembled WGS sequence"/>
</dbReference>
<feature type="transmembrane region" description="Helical" evidence="1">
    <location>
        <begin position="133"/>
        <end position="153"/>
    </location>
</feature>
<dbReference type="EMBL" id="JANBOJ010000247">
    <property type="protein sequence ID" value="KAJ1720553.1"/>
    <property type="molecule type" value="Genomic_DNA"/>
</dbReference>
<protein>
    <submittedName>
        <fullName evidence="3">UBX domain-containing protein 4</fullName>
    </submittedName>
</protein>
<dbReference type="Gene3D" id="3.10.20.90">
    <property type="entry name" value="Phosphatidylinositol 3-kinase Catalytic Subunit, Chain A, domain 1"/>
    <property type="match status" value="1"/>
</dbReference>
<keyword evidence="1" id="KW-1133">Transmembrane helix</keyword>